<gene>
    <name evidence="1" type="ORF">M9H77_19531</name>
</gene>
<proteinExistence type="predicted"/>
<organism evidence="1 2">
    <name type="scientific">Catharanthus roseus</name>
    <name type="common">Madagascar periwinkle</name>
    <name type="synonym">Vinca rosea</name>
    <dbReference type="NCBI Taxonomy" id="4058"/>
    <lineage>
        <taxon>Eukaryota</taxon>
        <taxon>Viridiplantae</taxon>
        <taxon>Streptophyta</taxon>
        <taxon>Embryophyta</taxon>
        <taxon>Tracheophyta</taxon>
        <taxon>Spermatophyta</taxon>
        <taxon>Magnoliopsida</taxon>
        <taxon>eudicotyledons</taxon>
        <taxon>Gunneridae</taxon>
        <taxon>Pentapetalae</taxon>
        <taxon>asterids</taxon>
        <taxon>lamiids</taxon>
        <taxon>Gentianales</taxon>
        <taxon>Apocynaceae</taxon>
        <taxon>Rauvolfioideae</taxon>
        <taxon>Vinceae</taxon>
        <taxon>Catharanthinae</taxon>
        <taxon>Catharanthus</taxon>
    </lineage>
</organism>
<sequence>MGDYNRSRSYSYSDDRMQMEIYKQGYVNGPRSISSYPNDFRSYSASYSSFYASAAPPPSELPQLPPPPGHLKDWKMKKGKSTNGSTSKSWNFSDPEFQRKKRVASYKVYSVEGKVKGSFRRSFRWLKDKYTQVVYGWW</sequence>
<comment type="caution">
    <text evidence="1">The sequence shown here is derived from an EMBL/GenBank/DDBJ whole genome shotgun (WGS) entry which is preliminary data.</text>
</comment>
<evidence type="ECO:0000313" key="1">
    <source>
        <dbReference type="EMBL" id="KAI5669678.1"/>
    </source>
</evidence>
<dbReference type="Proteomes" id="UP001060085">
    <property type="component" value="Linkage Group LG04"/>
</dbReference>
<evidence type="ECO:0000313" key="2">
    <source>
        <dbReference type="Proteomes" id="UP001060085"/>
    </source>
</evidence>
<reference evidence="2" key="1">
    <citation type="journal article" date="2023" name="Nat. Plants">
        <title>Single-cell RNA sequencing provides a high-resolution roadmap for understanding the multicellular compartmentation of specialized metabolism.</title>
        <authorList>
            <person name="Sun S."/>
            <person name="Shen X."/>
            <person name="Li Y."/>
            <person name="Li Y."/>
            <person name="Wang S."/>
            <person name="Li R."/>
            <person name="Zhang H."/>
            <person name="Shen G."/>
            <person name="Guo B."/>
            <person name="Wei J."/>
            <person name="Xu J."/>
            <person name="St-Pierre B."/>
            <person name="Chen S."/>
            <person name="Sun C."/>
        </authorList>
    </citation>
    <scope>NUCLEOTIDE SEQUENCE [LARGE SCALE GENOMIC DNA]</scope>
</reference>
<keyword evidence="2" id="KW-1185">Reference proteome</keyword>
<protein>
    <submittedName>
        <fullName evidence="1">Uncharacterized protein</fullName>
    </submittedName>
</protein>
<dbReference type="EMBL" id="CM044704">
    <property type="protein sequence ID" value="KAI5669678.1"/>
    <property type="molecule type" value="Genomic_DNA"/>
</dbReference>
<accession>A0ACC0BAM3</accession>
<name>A0ACC0BAM3_CATRO</name>